<dbReference type="AlphaFoldDB" id="A0A098S553"/>
<dbReference type="OrthoDB" id="9804995at2"/>
<dbReference type="Gene3D" id="2.170.130.10">
    <property type="entry name" value="TonB-dependent receptor, plug domain"/>
    <property type="match status" value="1"/>
</dbReference>
<keyword evidence="2" id="KW-0813">Transport</keyword>
<dbReference type="InterPro" id="IPR039426">
    <property type="entry name" value="TonB-dep_rcpt-like"/>
</dbReference>
<keyword evidence="10" id="KW-0675">Receptor</keyword>
<keyword evidence="3" id="KW-1134">Transmembrane beta strand</keyword>
<dbReference type="InterPro" id="IPR036942">
    <property type="entry name" value="Beta-barrel_TonB_sf"/>
</dbReference>
<dbReference type="Gene3D" id="2.60.40.1120">
    <property type="entry name" value="Carboxypeptidase-like, regulatory domain"/>
    <property type="match status" value="1"/>
</dbReference>
<dbReference type="GO" id="GO:0044718">
    <property type="term" value="P:siderophore transmembrane transport"/>
    <property type="evidence" value="ECO:0007669"/>
    <property type="project" value="TreeGrafter"/>
</dbReference>
<sequence length="797" mass="88127">MTRFFLFPILLFIAGTLLAQPVQTIKGTVTDQQSEMPVIGATIEVLSVEPSKGTATDFDGRFAIEGIPVGRHQLRISYLGYETVTIPNVLVTAGKQTALNLSLQESIVQMDEVVVTAKVEKGKAQNEMATISARSFNPEEVTRFSGGRNDVARLAGSFAGVAVADDSRNDIVIRGNSPTGVLWRLNGIPIPNPNHFSTLGTTGGPVSALNPNLLKTSDFLTSAFPAEYGNALGGVFDVGFRNGNRDEHEYMFQLAAFSGVEAMAEGPLSKAKNSSYLVSYRHSFVGLADELGIPVGTNATPNYRDLSFNLDFANGKAGKFTLFGIGATSDIDFLGDEIDEADLFASPNEDAYADSQLGIIGLRHNLIVGENAYIRTVVSASTARSGFEQDNFLDDGESKLRVTEVSDVTNTLAVSSFLNKKFNARFTLRTGIVAENYQLDTRVDDRDGRPDLDEDGEPDWVVVRDFEGSMTLMQAFAQGVYRFNDNLSLQAGVHAQYLDINKTSAVEPRATLNWQVHPKHAFSLGYGLHHQMQPLPVFFFTETDPATGELVRSNESLDFTRSNHFVLGYDWSIAPSWRAKVETYYQAISDVPVQPFASSFSMLNAGADFVFPETGRLVNEGTGTNYGLELTLEKFFSSGYYGLLTASFFDSRYEGSDEIERNTAFNNGYVVNFLAGKEFKIGKDKRNALTFDMRLSNAGGRYYTPVDLEASRAAGVEVLQEGVAFSERFDPYFRLDLKFGYQLNSKRKRLSQQFFIDLQNITNNDNIFDLRYNPETNNVDRVLQSGFFPDIMYRLQF</sequence>
<dbReference type="GO" id="GO:0015344">
    <property type="term" value="F:siderophore uptake transmembrane transporter activity"/>
    <property type="evidence" value="ECO:0007669"/>
    <property type="project" value="TreeGrafter"/>
</dbReference>
<dbReference type="Proteomes" id="UP000029736">
    <property type="component" value="Unassembled WGS sequence"/>
</dbReference>
<dbReference type="InterPro" id="IPR012910">
    <property type="entry name" value="Plug_dom"/>
</dbReference>
<dbReference type="SUPFAM" id="SSF56935">
    <property type="entry name" value="Porins"/>
    <property type="match status" value="1"/>
</dbReference>
<reference evidence="10 11" key="1">
    <citation type="journal article" date="2014" name="Int. J. Syst. Evol. Microbiol.">
        <title>Phaeodactylibacter xiamenensis gen. nov., sp. nov., a member of the family Saprospiraceae isolated from the marine alga Phaeodactylum tricornutum.</title>
        <authorList>
            <person name="Chen Z.Jr."/>
            <person name="Lei X."/>
            <person name="Lai Q."/>
            <person name="Li Y."/>
            <person name="Zhang B."/>
            <person name="Zhang J."/>
            <person name="Zhang H."/>
            <person name="Yang L."/>
            <person name="Zheng W."/>
            <person name="Tian Y."/>
            <person name="Yu Z."/>
            <person name="Xu H.Jr."/>
            <person name="Zheng T."/>
        </authorList>
    </citation>
    <scope>NUCLEOTIDE SEQUENCE [LARGE SCALE GENOMIC DNA]</scope>
    <source>
        <strain evidence="10 11">KD52</strain>
    </source>
</reference>
<evidence type="ECO:0000256" key="5">
    <source>
        <dbReference type="ARBA" id="ARBA00022729"/>
    </source>
</evidence>
<keyword evidence="4" id="KW-0812">Transmembrane</keyword>
<keyword evidence="7" id="KW-0998">Cell outer membrane</keyword>
<evidence type="ECO:0000256" key="1">
    <source>
        <dbReference type="ARBA" id="ARBA00004571"/>
    </source>
</evidence>
<evidence type="ECO:0000256" key="6">
    <source>
        <dbReference type="ARBA" id="ARBA00023136"/>
    </source>
</evidence>
<gene>
    <name evidence="10" type="ORF">IX84_14830</name>
</gene>
<comment type="caution">
    <text evidence="10">The sequence shown here is derived from an EMBL/GenBank/DDBJ whole genome shotgun (WGS) entry which is preliminary data.</text>
</comment>
<dbReference type="GO" id="GO:0009279">
    <property type="term" value="C:cell outer membrane"/>
    <property type="evidence" value="ECO:0007669"/>
    <property type="project" value="UniProtKB-SubCell"/>
</dbReference>
<organism evidence="10 11">
    <name type="scientific">Phaeodactylibacter xiamenensis</name>
    <dbReference type="NCBI Taxonomy" id="1524460"/>
    <lineage>
        <taxon>Bacteria</taxon>
        <taxon>Pseudomonadati</taxon>
        <taxon>Bacteroidota</taxon>
        <taxon>Saprospiria</taxon>
        <taxon>Saprospirales</taxon>
        <taxon>Haliscomenobacteraceae</taxon>
        <taxon>Phaeodactylibacter</taxon>
    </lineage>
</organism>
<protein>
    <submittedName>
        <fullName evidence="10">TonB-dependent receptor</fullName>
    </submittedName>
</protein>
<dbReference type="EMBL" id="JPOS01000035">
    <property type="protein sequence ID" value="KGE87484.1"/>
    <property type="molecule type" value="Genomic_DNA"/>
</dbReference>
<feature type="domain" description="TonB-dependent receptor plug" evidence="9">
    <location>
        <begin position="130"/>
        <end position="235"/>
    </location>
</feature>
<dbReference type="SUPFAM" id="SSF49464">
    <property type="entry name" value="Carboxypeptidase regulatory domain-like"/>
    <property type="match status" value="1"/>
</dbReference>
<dbReference type="InterPro" id="IPR037066">
    <property type="entry name" value="Plug_dom_sf"/>
</dbReference>
<dbReference type="Gene3D" id="2.40.170.20">
    <property type="entry name" value="TonB-dependent receptor, beta-barrel domain"/>
    <property type="match status" value="1"/>
</dbReference>
<evidence type="ECO:0000313" key="10">
    <source>
        <dbReference type="EMBL" id="KGE87484.1"/>
    </source>
</evidence>
<evidence type="ECO:0000256" key="2">
    <source>
        <dbReference type="ARBA" id="ARBA00022448"/>
    </source>
</evidence>
<evidence type="ECO:0000313" key="11">
    <source>
        <dbReference type="Proteomes" id="UP000029736"/>
    </source>
</evidence>
<name>A0A098S553_9BACT</name>
<dbReference type="InterPro" id="IPR008969">
    <property type="entry name" value="CarboxyPept-like_regulatory"/>
</dbReference>
<keyword evidence="5 8" id="KW-0732">Signal</keyword>
<dbReference type="STRING" id="1524460.IX84_14830"/>
<evidence type="ECO:0000259" key="9">
    <source>
        <dbReference type="Pfam" id="PF07715"/>
    </source>
</evidence>
<keyword evidence="11" id="KW-1185">Reference proteome</keyword>
<evidence type="ECO:0000256" key="4">
    <source>
        <dbReference type="ARBA" id="ARBA00022692"/>
    </source>
</evidence>
<dbReference type="PANTHER" id="PTHR30069">
    <property type="entry name" value="TONB-DEPENDENT OUTER MEMBRANE RECEPTOR"/>
    <property type="match status" value="1"/>
</dbReference>
<dbReference type="Pfam" id="PF07715">
    <property type="entry name" value="Plug"/>
    <property type="match status" value="1"/>
</dbReference>
<evidence type="ECO:0000256" key="7">
    <source>
        <dbReference type="ARBA" id="ARBA00023237"/>
    </source>
</evidence>
<dbReference type="RefSeq" id="WP_044221924.1">
    <property type="nucleotide sequence ID" value="NZ_JBKAGJ010000044.1"/>
</dbReference>
<feature type="chain" id="PRO_5001939807" evidence="8">
    <location>
        <begin position="20"/>
        <end position="797"/>
    </location>
</feature>
<dbReference type="Pfam" id="PF13620">
    <property type="entry name" value="CarboxypepD_reg"/>
    <property type="match status" value="1"/>
</dbReference>
<evidence type="ECO:0000256" key="3">
    <source>
        <dbReference type="ARBA" id="ARBA00022452"/>
    </source>
</evidence>
<feature type="signal peptide" evidence="8">
    <location>
        <begin position="1"/>
        <end position="19"/>
    </location>
</feature>
<keyword evidence="6" id="KW-0472">Membrane</keyword>
<accession>A0A098S553</accession>
<evidence type="ECO:0000256" key="8">
    <source>
        <dbReference type="SAM" id="SignalP"/>
    </source>
</evidence>
<proteinExistence type="predicted"/>
<comment type="subcellular location">
    <subcellularLocation>
        <location evidence="1">Cell outer membrane</location>
        <topology evidence="1">Multi-pass membrane protein</topology>
    </subcellularLocation>
</comment>
<dbReference type="PANTHER" id="PTHR30069:SF29">
    <property type="entry name" value="HEMOGLOBIN AND HEMOGLOBIN-HAPTOGLOBIN-BINDING PROTEIN 1-RELATED"/>
    <property type="match status" value="1"/>
</dbReference>